<evidence type="ECO:0000256" key="1">
    <source>
        <dbReference type="ARBA" id="ARBA00009533"/>
    </source>
</evidence>
<dbReference type="PANTHER" id="PTHR46101:SF2">
    <property type="entry name" value="SERINE DECARBOXYLASE"/>
    <property type="match status" value="1"/>
</dbReference>
<sequence length="144" mass="15959">MARRENVSRVSVEVDYISACDQTISGSRNGHTPLLLWTALKSRRLADWRQRAERCVKLAQHAVDRLQAEGIPAWRNPNSITVVFPCPADWVCEKHGLAKSGGIAHLIAMPHHRDGRQIDELIDDIAMGSQAYGRASAAKPELVV</sequence>
<accession>A0ABV0FAP7</accession>
<name>A0ABV0FAP7_9NEIS</name>
<evidence type="ECO:0000256" key="2">
    <source>
        <dbReference type="ARBA" id="ARBA00022793"/>
    </source>
</evidence>
<proteinExistence type="inferred from homology"/>
<gene>
    <name evidence="3" type="ORF">ABGV49_08860</name>
</gene>
<keyword evidence="2" id="KW-0456">Lyase</keyword>
<evidence type="ECO:0000313" key="4">
    <source>
        <dbReference type="Proteomes" id="UP001455709"/>
    </source>
</evidence>
<dbReference type="InterPro" id="IPR051151">
    <property type="entry name" value="Group_II_Decarboxylase"/>
</dbReference>
<dbReference type="Gene3D" id="3.40.640.10">
    <property type="entry name" value="Type I PLP-dependent aspartate aminotransferase-like (Major domain)"/>
    <property type="match status" value="1"/>
</dbReference>
<dbReference type="RefSeq" id="WP_347370413.1">
    <property type="nucleotide sequence ID" value="NZ_JBDOJC010000001.1"/>
</dbReference>
<protein>
    <submittedName>
        <fullName evidence="3">Uncharacterized protein</fullName>
    </submittedName>
</protein>
<comment type="caution">
    <text evidence="3">The sequence shown here is derived from an EMBL/GenBank/DDBJ whole genome shotgun (WGS) entry which is preliminary data.</text>
</comment>
<dbReference type="PANTHER" id="PTHR46101">
    <property type="match status" value="1"/>
</dbReference>
<dbReference type="EMBL" id="JBDOJC010000001">
    <property type="protein sequence ID" value="MEO2217159.1"/>
    <property type="molecule type" value="Genomic_DNA"/>
</dbReference>
<dbReference type="InterPro" id="IPR015421">
    <property type="entry name" value="PyrdxlP-dep_Trfase_major"/>
</dbReference>
<evidence type="ECO:0000313" key="3">
    <source>
        <dbReference type="EMBL" id="MEO2217159.1"/>
    </source>
</evidence>
<comment type="similarity">
    <text evidence="1">Belongs to the group II decarboxylase family.</text>
</comment>
<organism evidence="3 4">
    <name type="scientific">Chromobacterium vaccinii</name>
    <dbReference type="NCBI Taxonomy" id="1108595"/>
    <lineage>
        <taxon>Bacteria</taxon>
        <taxon>Pseudomonadati</taxon>
        <taxon>Pseudomonadota</taxon>
        <taxon>Betaproteobacteria</taxon>
        <taxon>Neisseriales</taxon>
        <taxon>Chromobacteriaceae</taxon>
        <taxon>Chromobacterium</taxon>
    </lineage>
</organism>
<dbReference type="InterPro" id="IPR015424">
    <property type="entry name" value="PyrdxlP-dep_Trfase"/>
</dbReference>
<reference evidence="3 4" key="1">
    <citation type="submission" date="2024-05" db="EMBL/GenBank/DDBJ databases">
        <authorList>
            <person name="De Oliveira J.P."/>
            <person name="Noriler S.A."/>
            <person name="De Oliveira A.G."/>
            <person name="Sipoli D.S."/>
        </authorList>
    </citation>
    <scope>NUCLEOTIDE SEQUENCE [LARGE SCALE GENOMIC DNA]</scope>
    <source>
        <strain evidence="3 4">LABIM189</strain>
    </source>
</reference>
<keyword evidence="4" id="KW-1185">Reference proteome</keyword>
<dbReference type="SUPFAM" id="SSF53383">
    <property type="entry name" value="PLP-dependent transferases"/>
    <property type="match status" value="1"/>
</dbReference>
<keyword evidence="2" id="KW-0210">Decarboxylase</keyword>
<dbReference type="Proteomes" id="UP001455709">
    <property type="component" value="Unassembled WGS sequence"/>
</dbReference>